<keyword evidence="7 10" id="KW-0119">Carbohydrate metabolism</keyword>
<gene>
    <name evidence="11" type="ORF">E9232_001724</name>
</gene>
<evidence type="ECO:0000313" key="11">
    <source>
        <dbReference type="EMBL" id="MDR6289209.1"/>
    </source>
</evidence>
<dbReference type="Pfam" id="PF02446">
    <property type="entry name" value="Glyco_hydro_77"/>
    <property type="match status" value="1"/>
</dbReference>
<evidence type="ECO:0000256" key="6">
    <source>
        <dbReference type="ARBA" id="ARBA00022679"/>
    </source>
</evidence>
<dbReference type="EC" id="2.4.1.25" evidence="3 10"/>
<dbReference type="EMBL" id="JAVDPW010000003">
    <property type="protein sequence ID" value="MDR6289209.1"/>
    <property type="molecule type" value="Genomic_DNA"/>
</dbReference>
<evidence type="ECO:0000256" key="5">
    <source>
        <dbReference type="ARBA" id="ARBA00022676"/>
    </source>
</evidence>
<evidence type="ECO:0000256" key="3">
    <source>
        <dbReference type="ARBA" id="ARBA00012560"/>
    </source>
</evidence>
<dbReference type="Gene3D" id="3.20.20.80">
    <property type="entry name" value="Glycosidases"/>
    <property type="match status" value="1"/>
</dbReference>
<proteinExistence type="inferred from homology"/>
<evidence type="ECO:0000256" key="9">
    <source>
        <dbReference type="ARBA" id="ARBA00031501"/>
    </source>
</evidence>
<dbReference type="RefSeq" id="WP_309793397.1">
    <property type="nucleotide sequence ID" value="NZ_JAVDPW010000003.1"/>
</dbReference>
<dbReference type="Proteomes" id="UP001262410">
    <property type="component" value="Unassembled WGS sequence"/>
</dbReference>
<accession>A0ABU1JKR5</accession>
<evidence type="ECO:0000313" key="12">
    <source>
        <dbReference type="Proteomes" id="UP001262410"/>
    </source>
</evidence>
<keyword evidence="5 10" id="KW-0328">Glycosyltransferase</keyword>
<organism evidence="11 12">
    <name type="scientific">Inquilinus ginsengisoli</name>
    <dbReference type="NCBI Taxonomy" id="363840"/>
    <lineage>
        <taxon>Bacteria</taxon>
        <taxon>Pseudomonadati</taxon>
        <taxon>Pseudomonadota</taxon>
        <taxon>Alphaproteobacteria</taxon>
        <taxon>Rhodospirillales</taxon>
        <taxon>Rhodospirillaceae</taxon>
        <taxon>Inquilinus</taxon>
    </lineage>
</organism>
<dbReference type="InterPro" id="IPR017853">
    <property type="entry name" value="GH"/>
</dbReference>
<evidence type="ECO:0000256" key="1">
    <source>
        <dbReference type="ARBA" id="ARBA00000439"/>
    </source>
</evidence>
<dbReference type="NCBIfam" id="TIGR00217">
    <property type="entry name" value="malQ"/>
    <property type="match status" value="1"/>
</dbReference>
<dbReference type="PANTHER" id="PTHR32438:SF5">
    <property type="entry name" value="4-ALPHA-GLUCANOTRANSFERASE DPE1, CHLOROPLASTIC_AMYLOPLASTIC"/>
    <property type="match status" value="1"/>
</dbReference>
<comment type="caution">
    <text evidence="11">The sequence shown here is derived from an EMBL/GenBank/DDBJ whole genome shotgun (WGS) entry which is preliminary data.</text>
</comment>
<sequence>MDLADDGLHDRARWAGIAPDWTDVTGQTRSVAPETLRRLLERIGEADAAAAVPPLVTGLTGQAIPLPPAAGDGAALLVLESGVRIDIAVHRGDDGRGWVPPILEPGYHHLRLQDREITLAVAPLRCFSLDDIARGGRLWGLAAQIYGLRRPRNGGVGDGGIGDSGGVAELARAAGRRGADALALSPTHALFTAEPQRFGPYSPSSRLFLNPLLADPAALFGVGRVAAAIRSAGLDDTRRRCEAAELIDWPAAAQAKLALLRALYDGFDTEAGPLAADFAGFVQAGGALLEDHARFEALQAARLAADPADRDWRRWPAALRDPGSAAVAEFAAAHPGAVRFHAFLQWVADRALADAQSQARSAGMRIGLVADLAVGMDATGSHAWSRPSDVLGGASIGSPPDAFNAAGQNWTLAAISPRAMRETGFAPFLATLRAALRHAGGVRIDHVMGLARLWLVPDGLAPTEGAYLSYPVEDLLRLVALESHRHRAVVIGEDLGTLPWGFADQLADRAVAGMRVLWFEREGSGFKPAEHWSPTAVAMSSTHDLPPVAGWWRGTDIAARAALDQYPDGGVAEQAQRATDRAALWQAVGDSTPPPESPAPVVDAALRFVARSPGRLALVPLEDVLGLEEQPNLPGTIDEHPNWRRRLTRPAGEALAEPDVAARLAAIRRERQR</sequence>
<evidence type="ECO:0000256" key="7">
    <source>
        <dbReference type="ARBA" id="ARBA00023277"/>
    </source>
</evidence>
<dbReference type="GO" id="GO:0004134">
    <property type="term" value="F:4-alpha-glucanotransferase activity"/>
    <property type="evidence" value="ECO:0007669"/>
    <property type="project" value="UniProtKB-EC"/>
</dbReference>
<evidence type="ECO:0000256" key="10">
    <source>
        <dbReference type="RuleBase" id="RU361207"/>
    </source>
</evidence>
<keyword evidence="12" id="KW-1185">Reference proteome</keyword>
<protein>
    <recommendedName>
        <fullName evidence="4 10">4-alpha-glucanotransferase</fullName>
        <ecNumber evidence="3 10">2.4.1.25</ecNumber>
    </recommendedName>
    <alternativeName>
        <fullName evidence="8 10">Amylomaltase</fullName>
    </alternativeName>
    <alternativeName>
        <fullName evidence="9 10">Disproportionating enzyme</fullName>
    </alternativeName>
</protein>
<evidence type="ECO:0000256" key="4">
    <source>
        <dbReference type="ARBA" id="ARBA00020295"/>
    </source>
</evidence>
<name>A0ABU1JKR5_9PROT</name>
<dbReference type="InterPro" id="IPR003385">
    <property type="entry name" value="Glyco_hydro_77"/>
</dbReference>
<evidence type="ECO:0000256" key="2">
    <source>
        <dbReference type="ARBA" id="ARBA00005684"/>
    </source>
</evidence>
<comment type="similarity">
    <text evidence="2 10">Belongs to the disproportionating enzyme family.</text>
</comment>
<keyword evidence="6 10" id="KW-0808">Transferase</keyword>
<comment type="catalytic activity">
    <reaction evidence="1 10">
        <text>Transfers a segment of a (1-&gt;4)-alpha-D-glucan to a new position in an acceptor, which may be glucose or a (1-&gt;4)-alpha-D-glucan.</text>
        <dbReference type="EC" id="2.4.1.25"/>
    </reaction>
</comment>
<dbReference type="SUPFAM" id="SSF51445">
    <property type="entry name" value="(Trans)glycosidases"/>
    <property type="match status" value="1"/>
</dbReference>
<evidence type="ECO:0000256" key="8">
    <source>
        <dbReference type="ARBA" id="ARBA00031423"/>
    </source>
</evidence>
<reference evidence="11 12" key="1">
    <citation type="submission" date="2023-07" db="EMBL/GenBank/DDBJ databases">
        <title>Sorghum-associated microbial communities from plants grown in Nebraska, USA.</title>
        <authorList>
            <person name="Schachtman D."/>
        </authorList>
    </citation>
    <scope>NUCLEOTIDE SEQUENCE [LARGE SCALE GENOMIC DNA]</scope>
    <source>
        <strain evidence="11 12">584</strain>
    </source>
</reference>
<dbReference type="PANTHER" id="PTHR32438">
    <property type="entry name" value="4-ALPHA-GLUCANOTRANSFERASE DPE1, CHLOROPLASTIC/AMYLOPLASTIC"/>
    <property type="match status" value="1"/>
</dbReference>